<evidence type="ECO:0000313" key="6">
    <source>
        <dbReference type="Proteomes" id="UP000821866"/>
    </source>
</evidence>
<evidence type="ECO:0000256" key="4">
    <source>
        <dbReference type="ARBA" id="ARBA00023242"/>
    </source>
</evidence>
<organism evidence="5 6">
    <name type="scientific">Rhipicephalus microplus</name>
    <name type="common">Cattle tick</name>
    <name type="synonym">Boophilus microplus</name>
    <dbReference type="NCBI Taxonomy" id="6941"/>
    <lineage>
        <taxon>Eukaryota</taxon>
        <taxon>Metazoa</taxon>
        <taxon>Ecdysozoa</taxon>
        <taxon>Arthropoda</taxon>
        <taxon>Chelicerata</taxon>
        <taxon>Arachnida</taxon>
        <taxon>Acari</taxon>
        <taxon>Parasitiformes</taxon>
        <taxon>Ixodida</taxon>
        <taxon>Ixodoidea</taxon>
        <taxon>Ixodidae</taxon>
        <taxon>Rhipicephalinae</taxon>
        <taxon>Rhipicephalus</taxon>
        <taxon>Boophilus</taxon>
    </lineage>
</organism>
<dbReference type="Proteomes" id="UP000821866">
    <property type="component" value="Chromosome 1"/>
</dbReference>
<evidence type="ECO:0000256" key="3">
    <source>
        <dbReference type="ARBA" id="ARBA00023163"/>
    </source>
</evidence>
<keyword evidence="1" id="KW-0805">Transcription regulation</keyword>
<dbReference type="InterPro" id="IPR051381">
    <property type="entry name" value="CREB_ATF_subfamily"/>
</dbReference>
<keyword evidence="6" id="KW-1185">Reference proteome</keyword>
<reference evidence="5" key="1">
    <citation type="journal article" date="2020" name="Cell">
        <title>Large-Scale Comparative Analyses of Tick Genomes Elucidate Their Genetic Diversity and Vector Capacities.</title>
        <authorList>
            <consortium name="Tick Genome and Microbiome Consortium (TIGMIC)"/>
            <person name="Jia N."/>
            <person name="Wang J."/>
            <person name="Shi W."/>
            <person name="Du L."/>
            <person name="Sun Y."/>
            <person name="Zhan W."/>
            <person name="Jiang J.F."/>
            <person name="Wang Q."/>
            <person name="Zhang B."/>
            <person name="Ji P."/>
            <person name="Bell-Sakyi L."/>
            <person name="Cui X.M."/>
            <person name="Yuan T.T."/>
            <person name="Jiang B.G."/>
            <person name="Yang W.F."/>
            <person name="Lam T.T."/>
            <person name="Chang Q.C."/>
            <person name="Ding S.J."/>
            <person name="Wang X.J."/>
            <person name="Zhu J.G."/>
            <person name="Ruan X.D."/>
            <person name="Zhao L."/>
            <person name="Wei J.T."/>
            <person name="Ye R.Z."/>
            <person name="Que T.C."/>
            <person name="Du C.H."/>
            <person name="Zhou Y.H."/>
            <person name="Cheng J.X."/>
            <person name="Dai P.F."/>
            <person name="Guo W.B."/>
            <person name="Han X.H."/>
            <person name="Huang E.J."/>
            <person name="Li L.F."/>
            <person name="Wei W."/>
            <person name="Gao Y.C."/>
            <person name="Liu J.Z."/>
            <person name="Shao H.Z."/>
            <person name="Wang X."/>
            <person name="Wang C.C."/>
            <person name="Yang T.C."/>
            <person name="Huo Q.B."/>
            <person name="Li W."/>
            <person name="Chen H.Y."/>
            <person name="Chen S.E."/>
            <person name="Zhou L.G."/>
            <person name="Ni X.B."/>
            <person name="Tian J.H."/>
            <person name="Sheng Y."/>
            <person name="Liu T."/>
            <person name="Pan Y.S."/>
            <person name="Xia L.Y."/>
            <person name="Li J."/>
            <person name="Zhao F."/>
            <person name="Cao W.C."/>
        </authorList>
    </citation>
    <scope>NUCLEOTIDE SEQUENCE</scope>
    <source>
        <strain evidence="5">Rmic-2018</strain>
    </source>
</reference>
<dbReference type="EMBL" id="JABSTU010000001">
    <property type="protein sequence ID" value="KAH8040345.1"/>
    <property type="molecule type" value="Genomic_DNA"/>
</dbReference>
<name>A0A9J6F1F3_RHIMP</name>
<evidence type="ECO:0000313" key="5">
    <source>
        <dbReference type="EMBL" id="KAH8040345.1"/>
    </source>
</evidence>
<accession>A0A9J6F1F3</accession>
<dbReference type="GO" id="GO:0000978">
    <property type="term" value="F:RNA polymerase II cis-regulatory region sequence-specific DNA binding"/>
    <property type="evidence" value="ECO:0007669"/>
    <property type="project" value="TreeGrafter"/>
</dbReference>
<dbReference type="GO" id="GO:0000981">
    <property type="term" value="F:DNA-binding transcription factor activity, RNA polymerase II-specific"/>
    <property type="evidence" value="ECO:0007669"/>
    <property type="project" value="TreeGrafter"/>
</dbReference>
<sequence>MHKEGIVLPTTMPLTKAEERELKKIRRKIRNKVLLLSFALLLFPNLRTNSWGQPRSHIEVGVRETGPDFRHAISPELLFR</sequence>
<keyword evidence="2" id="KW-0238">DNA-binding</keyword>
<dbReference type="AlphaFoldDB" id="A0A9J6F1F3"/>
<dbReference type="PANTHER" id="PTHR45996:SF3">
    <property type="entry name" value="CREB-H TRANSCRIPTION FACTOR HOMOLOG LET-607"/>
    <property type="match status" value="1"/>
</dbReference>
<protein>
    <submittedName>
        <fullName evidence="5">Uncharacterized protein</fullName>
    </submittedName>
</protein>
<dbReference type="PANTHER" id="PTHR45996">
    <property type="entry name" value="AGAP001464-PB"/>
    <property type="match status" value="1"/>
</dbReference>
<dbReference type="GO" id="GO:0005634">
    <property type="term" value="C:nucleus"/>
    <property type="evidence" value="ECO:0007669"/>
    <property type="project" value="TreeGrafter"/>
</dbReference>
<evidence type="ECO:0000256" key="1">
    <source>
        <dbReference type="ARBA" id="ARBA00023015"/>
    </source>
</evidence>
<gene>
    <name evidence="5" type="ORF">HPB51_010125</name>
</gene>
<comment type="caution">
    <text evidence="5">The sequence shown here is derived from an EMBL/GenBank/DDBJ whole genome shotgun (WGS) entry which is preliminary data.</text>
</comment>
<evidence type="ECO:0000256" key="2">
    <source>
        <dbReference type="ARBA" id="ARBA00023125"/>
    </source>
</evidence>
<keyword evidence="4" id="KW-0539">Nucleus</keyword>
<proteinExistence type="predicted"/>
<reference evidence="5" key="2">
    <citation type="submission" date="2021-09" db="EMBL/GenBank/DDBJ databases">
        <authorList>
            <person name="Jia N."/>
            <person name="Wang J."/>
            <person name="Shi W."/>
            <person name="Du L."/>
            <person name="Sun Y."/>
            <person name="Zhan W."/>
            <person name="Jiang J."/>
            <person name="Wang Q."/>
            <person name="Zhang B."/>
            <person name="Ji P."/>
            <person name="Sakyi L.B."/>
            <person name="Cui X."/>
            <person name="Yuan T."/>
            <person name="Jiang B."/>
            <person name="Yang W."/>
            <person name="Lam T.T.-Y."/>
            <person name="Chang Q."/>
            <person name="Ding S."/>
            <person name="Wang X."/>
            <person name="Zhu J."/>
            <person name="Ruan X."/>
            <person name="Zhao L."/>
            <person name="Wei J."/>
            <person name="Que T."/>
            <person name="Du C."/>
            <person name="Cheng J."/>
            <person name="Dai P."/>
            <person name="Han X."/>
            <person name="Huang E."/>
            <person name="Gao Y."/>
            <person name="Liu J."/>
            <person name="Shao H."/>
            <person name="Ye R."/>
            <person name="Li L."/>
            <person name="Wei W."/>
            <person name="Wang X."/>
            <person name="Wang C."/>
            <person name="Huo Q."/>
            <person name="Li W."/>
            <person name="Guo W."/>
            <person name="Chen H."/>
            <person name="Chen S."/>
            <person name="Zhou L."/>
            <person name="Zhou L."/>
            <person name="Ni X."/>
            <person name="Tian J."/>
            <person name="Zhou Y."/>
            <person name="Sheng Y."/>
            <person name="Liu T."/>
            <person name="Pan Y."/>
            <person name="Xia L."/>
            <person name="Li J."/>
            <person name="Zhao F."/>
            <person name="Cao W."/>
        </authorList>
    </citation>
    <scope>NUCLEOTIDE SEQUENCE</scope>
    <source>
        <strain evidence="5">Rmic-2018</strain>
        <tissue evidence="5">Larvae</tissue>
    </source>
</reference>
<keyword evidence="3" id="KW-0804">Transcription</keyword>